<feature type="compositionally biased region" description="Basic and acidic residues" evidence="1">
    <location>
        <begin position="288"/>
        <end position="298"/>
    </location>
</feature>
<feature type="region of interest" description="Disordered" evidence="1">
    <location>
        <begin position="1152"/>
        <end position="1174"/>
    </location>
</feature>
<reference evidence="2" key="1">
    <citation type="journal article" date="2012" name="Proc. Natl. Acad. Sci. U.S.A.">
        <title>Antigenic diversity is generated by distinct evolutionary mechanisms in African trypanosome species.</title>
        <authorList>
            <person name="Jackson A.P."/>
            <person name="Berry A."/>
            <person name="Aslett M."/>
            <person name="Allison H.C."/>
            <person name="Burton P."/>
            <person name="Vavrova-Anderson J."/>
            <person name="Brown R."/>
            <person name="Browne H."/>
            <person name="Corton N."/>
            <person name="Hauser H."/>
            <person name="Gamble J."/>
            <person name="Gilderthorp R."/>
            <person name="Marcello L."/>
            <person name="McQuillan J."/>
            <person name="Otto T.D."/>
            <person name="Quail M.A."/>
            <person name="Sanders M.J."/>
            <person name="van Tonder A."/>
            <person name="Ginger M.L."/>
            <person name="Field M.C."/>
            <person name="Barry J.D."/>
            <person name="Hertz-Fowler C."/>
            <person name="Berriman M."/>
        </authorList>
    </citation>
    <scope>NUCLEOTIDE SEQUENCE</scope>
    <source>
        <strain evidence="2">Y486</strain>
    </source>
</reference>
<name>G0TXR2_TRYVY</name>
<sequence>MQRGEVRRRASILLKREGCPEPELTAAGDHGDRTPAGSATLERVMKEELEGLELWLRASRGATSPFLPCHPATGLPVSTARKRSPAVVCDHRECERLHARAFALVSALLIHLYPMQQAMVAMEPKLWEGALYNLKKTLWERSLLSFGFLESLAAKFAGTASSDLQLRYRSSCMDRANKIPVQRGTAFECFSPCSNPLKNLLHCSWYAALELQDGSSLHQLRHELLVGMLKNSSNTLRLSYQESERAASFRMACNMQATTAASSRLESSGPAPESFNQGRRLFRKRARLERQGSGERYDSAGVTVSSTTRGQRVEGRKVPFAPGAHENSEEPSLTDCYEYKVLEAWREGREAVIAKLARSTRVKTASINCDGLPALSAQSFHPPTIKPADPSVEELPHPLRRVMGERTRTPATLLSILWLWVKRHDKQLNSARLYVVHAMELVIYTIACVSHCAHTEALFNELGLFLQQVAEGYLADAQNFIALQQVPMPLFLYLVRISVQALARVAGHLGAVSAHSTDVSTRALKHVATLLLYRGDPSALPFAINILSDRCSPSFAERYALFLLREIIKCSEFPTVTTAVVNRPPCSHPSDPFIVAVVESLTNCVCNALREIPVRQKRPLQTDLSETLWDVLFPVAVHVLRSGGESFYQERSVTPMTSMLQSCYGILDELVPRWFNCIVMTRRRWVKKVSALPVGFTGEYEADHIVAQRVVLFASFIEGLLKYTTLLLPSALASVRKFSSVCAAAGVVLYDVDHQTAHEIMKQILILSSRVEEMDITAHLGIVRCLGSMRYGCTMWEAAVQHYTSAVRLLDAPEGDVGTSSFYQRPRVSSDMSTATVLRCVGSCPLPRAVRCMLTLRVIAFACAAGIALNGRSISACMHNFIMRRRRNADGVFSSAAWCDVLEWYNNTVPQHIVTSWRAQDAIFFHMACVQALLAQRNWPEALVLLPAVNRFYRNSGNGELPSFATVPYDFHGRVAMLLTLCAVDRTRSCDLAAASLRQLVAPPDVLPPVAAKSDEKVPEVLTAFTPPTRVGDTPIFRPTPPFIPEAVREEQGKLSLRLGCTELSYNHMRYTHDGLVKKLLGTVSQHNEVVSEKNGDMTTTADLEGRKMCSPTASRSGHAKLQKNAVSRPAQVRERVSQSFPLLYTVWSGDTPHDSEPMAASEQRGSAEARSDLDTRLVKVLAPLRRLERIRREKWRQQHPVRE</sequence>
<evidence type="ECO:0000313" key="2">
    <source>
        <dbReference type="EMBL" id="CCC48754.1"/>
    </source>
</evidence>
<gene>
    <name evidence="2" type="ORF">TVY486_0700970</name>
</gene>
<feature type="region of interest" description="Disordered" evidence="1">
    <location>
        <begin position="260"/>
        <end position="329"/>
    </location>
</feature>
<dbReference type="EMBL" id="HE573023">
    <property type="protein sequence ID" value="CCC48754.1"/>
    <property type="molecule type" value="Genomic_DNA"/>
</dbReference>
<evidence type="ECO:0000256" key="1">
    <source>
        <dbReference type="SAM" id="MobiDB-lite"/>
    </source>
</evidence>
<proteinExistence type="predicted"/>
<organism evidence="2">
    <name type="scientific">Trypanosoma vivax (strain Y486)</name>
    <dbReference type="NCBI Taxonomy" id="1055687"/>
    <lineage>
        <taxon>Eukaryota</taxon>
        <taxon>Discoba</taxon>
        <taxon>Euglenozoa</taxon>
        <taxon>Kinetoplastea</taxon>
        <taxon>Metakinetoplastina</taxon>
        <taxon>Trypanosomatida</taxon>
        <taxon>Trypanosomatidae</taxon>
        <taxon>Trypanosoma</taxon>
        <taxon>Duttonella</taxon>
    </lineage>
</organism>
<accession>G0TXR2</accession>
<dbReference type="VEuPathDB" id="TriTrypDB:TvY486_0700970"/>
<protein>
    <submittedName>
        <fullName evidence="2">Uncharacterized protein</fullName>
    </submittedName>
</protein>
<dbReference type="AlphaFoldDB" id="G0TXR2"/>